<dbReference type="VEuPathDB" id="GiardiaDB:SS50377_24702"/>
<proteinExistence type="predicted"/>
<evidence type="ECO:0000313" key="3">
    <source>
        <dbReference type="Proteomes" id="UP000018208"/>
    </source>
</evidence>
<gene>
    <name evidence="1" type="ORF">SS50377_15587</name>
    <name evidence="2" type="ORF">SS50377_24702</name>
</gene>
<evidence type="ECO:0000313" key="1">
    <source>
        <dbReference type="EMBL" id="EST44583.1"/>
    </source>
</evidence>
<dbReference type="EMBL" id="KI546115">
    <property type="protein sequence ID" value="EST44583.1"/>
    <property type="molecule type" value="Genomic_DNA"/>
</dbReference>
<dbReference type="Proteomes" id="UP000018208">
    <property type="component" value="Unassembled WGS sequence"/>
</dbReference>
<keyword evidence="3" id="KW-1185">Reference proteome</keyword>
<protein>
    <submittedName>
        <fullName evidence="1">Uncharacterized protein</fullName>
    </submittedName>
</protein>
<accession>V6LJM7</accession>
<dbReference type="EMBL" id="AUWU02000005">
    <property type="protein sequence ID" value="KAH0572591.1"/>
    <property type="molecule type" value="Genomic_DNA"/>
</dbReference>
<reference evidence="1 2" key="1">
    <citation type="journal article" date="2014" name="PLoS Genet.">
        <title>The Genome of Spironucleus salmonicida Highlights a Fish Pathogen Adapted to Fluctuating Environments.</title>
        <authorList>
            <person name="Xu F."/>
            <person name="Jerlstrom-Hultqvist J."/>
            <person name="Einarsson E."/>
            <person name="Astvaldsson A."/>
            <person name="Svard S.G."/>
            <person name="Andersson J.O."/>
        </authorList>
    </citation>
    <scope>NUCLEOTIDE SEQUENCE</scope>
    <source>
        <strain evidence="2">ATCC 50377</strain>
    </source>
</reference>
<organism evidence="1">
    <name type="scientific">Spironucleus salmonicida</name>
    <dbReference type="NCBI Taxonomy" id="348837"/>
    <lineage>
        <taxon>Eukaryota</taxon>
        <taxon>Metamonada</taxon>
        <taxon>Diplomonadida</taxon>
        <taxon>Hexamitidae</taxon>
        <taxon>Hexamitinae</taxon>
        <taxon>Spironucleus</taxon>
    </lineage>
</organism>
<reference evidence="2" key="2">
    <citation type="submission" date="2020-12" db="EMBL/GenBank/DDBJ databases">
        <title>New Spironucleus salmonicida genome in near-complete chromosomes.</title>
        <authorList>
            <person name="Xu F."/>
            <person name="Kurt Z."/>
            <person name="Jimenez-Gonzalez A."/>
            <person name="Astvaldsson A."/>
            <person name="Andersson J.O."/>
            <person name="Svard S.G."/>
        </authorList>
    </citation>
    <scope>NUCLEOTIDE SEQUENCE</scope>
    <source>
        <strain evidence="2">ATCC 50377</strain>
    </source>
</reference>
<dbReference type="AlphaFoldDB" id="V6LJM7"/>
<sequence>MSLSQSSWNGAIFGNIQQSDKFTLMCGHGHLHQIALQQLRGCGLNKLNVSVTINVTSSSFNRQNFKKFVSNLIAQFQYQSVQTYPTYELSSFSTEFDSQ</sequence>
<name>V6LJM7_9EUKA</name>
<evidence type="ECO:0000313" key="2">
    <source>
        <dbReference type="EMBL" id="KAH0572591.1"/>
    </source>
</evidence>